<evidence type="ECO:0000313" key="4">
    <source>
        <dbReference type="EMBL" id="KAJ1720894.1"/>
    </source>
</evidence>
<feature type="region of interest" description="Disordered" evidence="2">
    <location>
        <begin position="436"/>
        <end position="457"/>
    </location>
</feature>
<dbReference type="EMBL" id="JANBOJ010000216">
    <property type="protein sequence ID" value="KAJ1720894.1"/>
    <property type="molecule type" value="Genomic_DNA"/>
</dbReference>
<gene>
    <name evidence="4" type="primary">CDC24_1</name>
    <name evidence="4" type="ORF">LPJ53_004517</name>
</gene>
<sequence>MSRNIGEGVFQGRLANLALKFTTKWLPFCFGPRRRTLNSLGDCSPSHAVSVCRQAYQSPYDRAVRLLENLLRLPSIAQFLYPILVDEKIRSPKPFKIPTEPLQTLFERGYTLNIILNELESPFVATIDLSEGDQVEMFWRGCLDAGLVTPIMLADEERLELTLRVVGKMLNLLDECGKLGSIDPRYVTPRSIYPHASESNSRAAELARTEVAYVHDLERLVTVLDRTDVLYGCAQNLAILHREFSMRVQFLAAQSAEHQLFDEAYEGLLDSFDAYSRFCAERVRSSPSRGTVDADSLLMRPVQRLAQYPLIFESIVAERSNVCSSALFCEKPLRAAESAKAAMQRSKRILRRANEATREALNEKHRDDFFARIDVPPPGLGPLLTSGIVSARTMDDFLDVEAFLFDNRLILCRTLKMRPARPSRVRRTLSAMHLAMMSSPPKRPKRQSASSSSSATLHGDELEFRLPEIDTVSPPAGLLLSSHVSLATLRDPPRIAFTSSPDVTIHEENEDMTESEPSMDPLVIRSSQNIDSLVRVSQTAELGGTARLTMQFATVDGASDSMVVFRHLSPESAALWLRMLKRALPLVAVEETSAHSTYANPGFSQALVSKRR</sequence>
<accession>A0A9W8CPQ4</accession>
<dbReference type="InterPro" id="IPR000219">
    <property type="entry name" value="DH_dom"/>
</dbReference>
<dbReference type="Gene3D" id="1.20.900.10">
    <property type="entry name" value="Dbl homology (DH) domain"/>
    <property type="match status" value="1"/>
</dbReference>
<dbReference type="GO" id="GO:0005085">
    <property type="term" value="F:guanyl-nucleotide exchange factor activity"/>
    <property type="evidence" value="ECO:0007669"/>
    <property type="project" value="InterPro"/>
</dbReference>
<dbReference type="SUPFAM" id="SSF48065">
    <property type="entry name" value="DBL homology domain (DH-domain)"/>
    <property type="match status" value="1"/>
</dbReference>
<dbReference type="PROSITE" id="PS50010">
    <property type="entry name" value="DH_2"/>
    <property type="match status" value="1"/>
</dbReference>
<evidence type="ECO:0000259" key="3">
    <source>
        <dbReference type="PROSITE" id="PS50010"/>
    </source>
</evidence>
<evidence type="ECO:0000256" key="1">
    <source>
        <dbReference type="SAM" id="Coils"/>
    </source>
</evidence>
<comment type="caution">
    <text evidence="4">The sequence shown here is derived from an EMBL/GenBank/DDBJ whole genome shotgun (WGS) entry which is preliminary data.</text>
</comment>
<feature type="coiled-coil region" evidence="1">
    <location>
        <begin position="336"/>
        <end position="363"/>
    </location>
</feature>
<reference evidence="4" key="1">
    <citation type="submission" date="2022-07" db="EMBL/GenBank/DDBJ databases">
        <title>Phylogenomic reconstructions and comparative analyses of Kickxellomycotina fungi.</title>
        <authorList>
            <person name="Reynolds N.K."/>
            <person name="Stajich J.E."/>
            <person name="Barry K."/>
            <person name="Grigoriev I.V."/>
            <person name="Crous P."/>
            <person name="Smith M.E."/>
        </authorList>
    </citation>
    <scope>NUCLEOTIDE SEQUENCE</scope>
    <source>
        <strain evidence="4">NBRC 32514</strain>
    </source>
</reference>
<proteinExistence type="predicted"/>
<dbReference type="OrthoDB" id="1594986at2759"/>
<dbReference type="AlphaFoldDB" id="A0A9W8CPQ4"/>
<organism evidence="4 5">
    <name type="scientific">Coemansia erecta</name>
    <dbReference type="NCBI Taxonomy" id="147472"/>
    <lineage>
        <taxon>Eukaryota</taxon>
        <taxon>Fungi</taxon>
        <taxon>Fungi incertae sedis</taxon>
        <taxon>Zoopagomycota</taxon>
        <taxon>Kickxellomycotina</taxon>
        <taxon>Kickxellomycetes</taxon>
        <taxon>Kickxellales</taxon>
        <taxon>Kickxellaceae</taxon>
        <taxon>Coemansia</taxon>
    </lineage>
</organism>
<feature type="region of interest" description="Disordered" evidence="2">
    <location>
        <begin position="497"/>
        <end position="518"/>
    </location>
</feature>
<dbReference type="InterPro" id="IPR035899">
    <property type="entry name" value="DBL_dom_sf"/>
</dbReference>
<evidence type="ECO:0000313" key="5">
    <source>
        <dbReference type="Proteomes" id="UP001149813"/>
    </source>
</evidence>
<evidence type="ECO:0000256" key="2">
    <source>
        <dbReference type="SAM" id="MobiDB-lite"/>
    </source>
</evidence>
<protein>
    <submittedName>
        <fullName evidence="4">Guanine nucleotide exchange factor for Cdc42p</fullName>
    </submittedName>
</protein>
<name>A0A9W8CPQ4_9FUNG</name>
<feature type="domain" description="DH" evidence="3">
    <location>
        <begin position="281"/>
        <end position="356"/>
    </location>
</feature>
<keyword evidence="1" id="KW-0175">Coiled coil</keyword>
<keyword evidence="5" id="KW-1185">Reference proteome</keyword>
<dbReference type="Proteomes" id="UP001149813">
    <property type="component" value="Unassembled WGS sequence"/>
</dbReference>